<evidence type="ECO:0000313" key="1">
    <source>
        <dbReference type="EMBL" id="TNJ38640.1"/>
    </source>
</evidence>
<dbReference type="OrthoDB" id="7200194at2"/>
<dbReference type="Proteomes" id="UP000308271">
    <property type="component" value="Unassembled WGS sequence"/>
</dbReference>
<organism evidence="1 2">
    <name type="scientific">Chlorobaculum thiosulfatiphilum</name>
    <name type="common">Chlorobium limicola f.sp. thiosulfatophilum</name>
    <dbReference type="NCBI Taxonomy" id="115852"/>
    <lineage>
        <taxon>Bacteria</taxon>
        <taxon>Pseudomonadati</taxon>
        <taxon>Chlorobiota</taxon>
        <taxon>Chlorobiia</taxon>
        <taxon>Chlorobiales</taxon>
        <taxon>Chlorobiaceae</taxon>
        <taxon>Chlorobaculum</taxon>
    </lineage>
</organism>
<dbReference type="EMBL" id="VDCH01000015">
    <property type="protein sequence ID" value="TNJ38640.1"/>
    <property type="molecule type" value="Genomic_DNA"/>
</dbReference>
<sequence>MTEQQKPLPTIFCEEPKKETIFPSAWHGGIVKVALPKVAEQPQEIHLVVDVAGEKHKFRFMEEKVVSK</sequence>
<reference evidence="1 2" key="1">
    <citation type="submission" date="2019-05" db="EMBL/GenBank/DDBJ databases">
        <title>Draft Whole-Genome sequence of the green sulfur bacterium Chlorobaculum thiosulfatiphilum DSM 249.</title>
        <authorList>
            <person name="Meyer T.E."/>
            <person name="Kyndt J.A."/>
        </authorList>
    </citation>
    <scope>NUCLEOTIDE SEQUENCE [LARGE SCALE GENOMIC DNA]</scope>
    <source>
        <strain evidence="1 2">DSM 249</strain>
    </source>
</reference>
<protein>
    <submittedName>
        <fullName evidence="1">Uncharacterized protein</fullName>
    </submittedName>
</protein>
<comment type="caution">
    <text evidence="1">The sequence shown here is derived from an EMBL/GenBank/DDBJ whole genome shotgun (WGS) entry which is preliminary data.</text>
</comment>
<name>A0A5C4S567_CHLTI</name>
<keyword evidence="2" id="KW-1185">Reference proteome</keyword>
<proteinExistence type="predicted"/>
<gene>
    <name evidence="1" type="ORF">FGF66_07785</name>
</gene>
<dbReference type="AlphaFoldDB" id="A0A5C4S567"/>
<evidence type="ECO:0000313" key="2">
    <source>
        <dbReference type="Proteomes" id="UP000308271"/>
    </source>
</evidence>
<accession>A0A5C4S567</accession>